<dbReference type="EMBL" id="CZDF01000171">
    <property type="protein sequence ID" value="CUR34399.1"/>
    <property type="molecule type" value="Genomic_DNA"/>
</dbReference>
<dbReference type="PANTHER" id="PTHR39638:SF2">
    <property type="entry name" value="YCF35"/>
    <property type="match status" value="1"/>
</dbReference>
<dbReference type="Pfam" id="PF06868">
    <property type="entry name" value="DUF1257"/>
    <property type="match status" value="1"/>
</dbReference>
<dbReference type="RefSeq" id="WP_072720891.1">
    <property type="nucleotide sequence ID" value="NZ_LN889812.1"/>
</dbReference>
<accession>A0A1J1LPQ0</accession>
<dbReference type="Proteomes" id="UP000184315">
    <property type="component" value="Unassembled WGS sequence"/>
</dbReference>
<evidence type="ECO:0008006" key="3">
    <source>
        <dbReference type="Google" id="ProtNLM"/>
    </source>
</evidence>
<dbReference type="InterPro" id="IPR009666">
    <property type="entry name" value="Uncharacterised_Ycf35"/>
</dbReference>
<evidence type="ECO:0000313" key="1">
    <source>
        <dbReference type="EMBL" id="CUR34399.1"/>
    </source>
</evidence>
<name>A0A1J1LPQ0_9CYAN</name>
<dbReference type="AlphaFoldDB" id="A0A1J1LPQ0"/>
<organism evidence="1 2">
    <name type="scientific">Planktothrix tepida PCC 9214</name>
    <dbReference type="NCBI Taxonomy" id="671072"/>
    <lineage>
        <taxon>Bacteria</taxon>
        <taxon>Bacillati</taxon>
        <taxon>Cyanobacteriota</taxon>
        <taxon>Cyanophyceae</taxon>
        <taxon>Oscillatoriophycideae</taxon>
        <taxon>Oscillatoriales</taxon>
        <taxon>Microcoleaceae</taxon>
        <taxon>Planktothrix</taxon>
    </lineage>
</organism>
<dbReference type="STRING" id="671072.PL9214640406"/>
<sequence length="128" mass="14735">MSHFSQIKTQIRNLTSLQTALSDLGIDWKAGPKEVRGYQGQTRPAQVVIEQDNGYDLGFTWNGQEYEFVADLQFWQQAVPVDHFLSKITQRYAYQTVVNETAKQGFQVSEQQNHQDGSIRLVLQRWSA</sequence>
<proteinExistence type="predicted"/>
<reference evidence="2" key="1">
    <citation type="submission" date="2015-10" db="EMBL/GenBank/DDBJ databases">
        <authorList>
            <person name="Regsiter A."/>
            <person name="william w."/>
        </authorList>
    </citation>
    <scope>NUCLEOTIDE SEQUENCE [LARGE SCALE GENOMIC DNA]</scope>
</reference>
<keyword evidence="2" id="KW-1185">Reference proteome</keyword>
<evidence type="ECO:0000313" key="2">
    <source>
        <dbReference type="Proteomes" id="UP000184315"/>
    </source>
</evidence>
<dbReference type="OrthoDB" id="163953at2"/>
<gene>
    <name evidence="1" type="ORF">PL9214640406</name>
</gene>
<protein>
    <recommendedName>
        <fullName evidence="3">Ycf35</fullName>
    </recommendedName>
</protein>
<dbReference type="PANTHER" id="PTHR39638">
    <property type="entry name" value="YCF35"/>
    <property type="match status" value="1"/>
</dbReference>